<dbReference type="GO" id="GO:0044528">
    <property type="term" value="P:regulation of mitochondrial mRNA stability"/>
    <property type="evidence" value="ECO:0007669"/>
    <property type="project" value="TreeGrafter"/>
</dbReference>
<organism evidence="2 3">
    <name type="scientific">Vitrella brassicaformis (strain CCMP3155)</name>
    <dbReference type="NCBI Taxonomy" id="1169540"/>
    <lineage>
        <taxon>Eukaryota</taxon>
        <taxon>Sar</taxon>
        <taxon>Alveolata</taxon>
        <taxon>Colpodellida</taxon>
        <taxon>Vitrellaceae</taxon>
        <taxon>Vitrella</taxon>
    </lineage>
</organism>
<evidence type="ECO:0000313" key="3">
    <source>
        <dbReference type="Proteomes" id="UP000041254"/>
    </source>
</evidence>
<feature type="compositionally biased region" description="Polar residues" evidence="1">
    <location>
        <begin position="113"/>
        <end position="124"/>
    </location>
</feature>
<dbReference type="InParanoid" id="A0A0G4FGH2"/>
<evidence type="ECO:0000256" key="1">
    <source>
        <dbReference type="SAM" id="MobiDB-lite"/>
    </source>
</evidence>
<sequence length="1032" mass="114041">MNHRLSSLAVPLADGSTAARIKIPQMTHQDTSGGVHQDLTNRLIDARSSQELLALIDKDLHRFNTVNLVTGLRRLVHFGYDVKRDRKNTARYCGNDVVNRLLQRIDMELQSATARGNAVPQTDSTGGGERRSPFLTYQESDDGGVGDPSSPSHSVGSVLPWKSSFSPRDLSTCAWSLSKLGLASLCRHMFDMITSVSLSNLAHYTPQDVNMQLYGYGEAQVADPVLFRELGNLICRRVDDFSLSSLALVLWAYATTKTAHPMLFAAVSDAVTREGARRLHYESVRVGQIAMIVWAYSAMQEVHVRLFDAIARKLIDELRTDRQSPSQWRMQLTSKDVANVAWAYARQLLLLQERRATPEKQMTIDKLPLHAEDMDLQLPAVKVPANRTSPPPLTPLHRDLFDVLATKAVNLLLANRFPSHDCAMLLWAHGKLRLHHALLVETMTSYLLSADDVKDAKTVDEVASAAPVPLPGVTDDAVRSRAMTKPTARGKLDPPRAPPLSQSRRFDYREGKEGPPMPTGGDSRLTQFASHHLAVVCWSYAALRVPCEALYTEIGLEIVKRYQTDNLKEGADGEGPSNLSPQSLGMFAWSFAVANYRDRKALGVLAAAVPHLVKKGRFNAQTVANSVWSFAVLHFFHFPTFALLGDAALRYVGNMSVPATCALLWGLAIAGIHHRPLCAALLTRLPQLLKGMDASQIGIVVWALASVGALQSLIVYPQLRLSSQWMDLHRQREETVNRVAHYILHERGLATFPSENLTSVMWSLAAAGHFTQPVGELFRQAFQLPMWDDAINRMDGPSKHQLLVTHCVTLWMLAQQEDNGSRFLSSAARRLSHSLSPSPPPRPSGPRVGPIQQALLDVGVSPGLSAKVICCLERQLDAVRKTVQTSTAQRLTANSLAQLRVPCREELMTPEGFLIDVAVLPQDWREDSQGDDEIPGVRDFGRPIAVENDGPTHFVTAYGSPSSFRQPVPSSLTMPRAADAQLQYGGNALLKQWLLREHGWTVVPISHLELSEETNQPIDIVRKKLRVAVTEG</sequence>
<feature type="region of interest" description="Disordered" evidence="1">
    <location>
        <begin position="113"/>
        <end position="153"/>
    </location>
</feature>
<protein>
    <submittedName>
        <fullName evidence="2">Uncharacterized protein</fullName>
    </submittedName>
</protein>
<dbReference type="InterPro" id="IPR050870">
    <property type="entry name" value="FAST_kinase"/>
</dbReference>
<dbReference type="VEuPathDB" id="CryptoDB:Vbra_5804"/>
<dbReference type="Proteomes" id="UP000041254">
    <property type="component" value="Unassembled WGS sequence"/>
</dbReference>
<feature type="region of interest" description="Disordered" evidence="1">
    <location>
        <begin position="481"/>
        <end position="521"/>
    </location>
</feature>
<dbReference type="EMBL" id="CDMY01000435">
    <property type="protein sequence ID" value="CEM12177.1"/>
    <property type="molecule type" value="Genomic_DNA"/>
</dbReference>
<dbReference type="GO" id="GO:0003723">
    <property type="term" value="F:RNA binding"/>
    <property type="evidence" value="ECO:0007669"/>
    <property type="project" value="TreeGrafter"/>
</dbReference>
<name>A0A0G4FGH2_VITBC</name>
<dbReference type="PANTHER" id="PTHR21228:SF40">
    <property type="entry name" value="LD45607P"/>
    <property type="match status" value="1"/>
</dbReference>
<reference evidence="2 3" key="1">
    <citation type="submission" date="2014-11" db="EMBL/GenBank/DDBJ databases">
        <authorList>
            <person name="Zhu J."/>
            <person name="Qi W."/>
            <person name="Song R."/>
        </authorList>
    </citation>
    <scope>NUCLEOTIDE SEQUENCE [LARGE SCALE GENOMIC DNA]</scope>
</reference>
<keyword evidence="3" id="KW-1185">Reference proteome</keyword>
<gene>
    <name evidence="2" type="ORF">Vbra_5804</name>
</gene>
<dbReference type="GO" id="GO:0035770">
    <property type="term" value="C:ribonucleoprotein granule"/>
    <property type="evidence" value="ECO:0007669"/>
    <property type="project" value="TreeGrafter"/>
</dbReference>
<feature type="compositionally biased region" description="Basic and acidic residues" evidence="1">
    <location>
        <begin position="504"/>
        <end position="513"/>
    </location>
</feature>
<dbReference type="GO" id="GO:0000963">
    <property type="term" value="P:mitochondrial RNA processing"/>
    <property type="evidence" value="ECO:0007669"/>
    <property type="project" value="TreeGrafter"/>
</dbReference>
<accession>A0A0G4FGH2</accession>
<proteinExistence type="predicted"/>
<dbReference type="PANTHER" id="PTHR21228">
    <property type="entry name" value="FAST LEU-RICH DOMAIN-CONTAINING"/>
    <property type="match status" value="1"/>
</dbReference>
<evidence type="ECO:0000313" key="2">
    <source>
        <dbReference type="EMBL" id="CEM12177.1"/>
    </source>
</evidence>
<dbReference type="AlphaFoldDB" id="A0A0G4FGH2"/>
<dbReference type="GO" id="GO:0005759">
    <property type="term" value="C:mitochondrial matrix"/>
    <property type="evidence" value="ECO:0007669"/>
    <property type="project" value="TreeGrafter"/>
</dbReference>